<dbReference type="PROSITE" id="PS00678">
    <property type="entry name" value="WD_REPEATS_1"/>
    <property type="match status" value="1"/>
</dbReference>
<dbReference type="PROSITE" id="PS50082">
    <property type="entry name" value="WD_REPEATS_2"/>
    <property type="match status" value="1"/>
</dbReference>
<dbReference type="SMART" id="SM00320">
    <property type="entry name" value="WD40"/>
    <property type="match status" value="5"/>
</dbReference>
<dbReference type="Proteomes" id="UP001235939">
    <property type="component" value="Chromosome 21"/>
</dbReference>
<feature type="region of interest" description="Disordered" evidence="5">
    <location>
        <begin position="747"/>
        <end position="801"/>
    </location>
</feature>
<reference evidence="8 9" key="1">
    <citation type="submission" date="2022-01" db="EMBL/GenBank/DDBJ databases">
        <title>A chromosomal length assembly of Cordylochernes scorpioides.</title>
        <authorList>
            <person name="Zeh D."/>
            <person name="Zeh J."/>
        </authorList>
    </citation>
    <scope>NUCLEOTIDE SEQUENCE [LARGE SCALE GENOMIC DNA]</scope>
    <source>
        <strain evidence="8">IN4F17</strain>
        <tissue evidence="8">Whole Body</tissue>
    </source>
</reference>
<feature type="compositionally biased region" description="Basic and acidic residues" evidence="5">
    <location>
        <begin position="791"/>
        <end position="800"/>
    </location>
</feature>
<feature type="repeat" description="WD" evidence="4">
    <location>
        <begin position="1103"/>
        <end position="1140"/>
    </location>
</feature>
<evidence type="ECO:0000256" key="6">
    <source>
        <dbReference type="SAM" id="SignalP"/>
    </source>
</evidence>
<dbReference type="PANTHER" id="PTHR12848">
    <property type="entry name" value="REGULATORY-ASSOCIATED PROTEIN OF MTOR"/>
    <property type="match status" value="1"/>
</dbReference>
<dbReference type="InterPro" id="IPR004083">
    <property type="entry name" value="Raptor"/>
</dbReference>
<evidence type="ECO:0000313" key="9">
    <source>
        <dbReference type="Proteomes" id="UP001235939"/>
    </source>
</evidence>
<dbReference type="InterPro" id="IPR015943">
    <property type="entry name" value="WD40/YVTN_repeat-like_dom_sf"/>
</dbReference>
<dbReference type="PANTHER" id="PTHR12848:SF16">
    <property type="entry name" value="REGULATORY-ASSOCIATED PROTEIN OF MTOR"/>
    <property type="match status" value="1"/>
</dbReference>
<protein>
    <submittedName>
        <fullName evidence="8">RPTOR</fullName>
    </submittedName>
</protein>
<comment type="similarity">
    <text evidence="1">Belongs to the WD repeat RAPTOR family.</text>
</comment>
<organism evidence="8 9">
    <name type="scientific">Cordylochernes scorpioides</name>
    <dbReference type="NCBI Taxonomy" id="51811"/>
    <lineage>
        <taxon>Eukaryota</taxon>
        <taxon>Metazoa</taxon>
        <taxon>Ecdysozoa</taxon>
        <taxon>Arthropoda</taxon>
        <taxon>Chelicerata</taxon>
        <taxon>Arachnida</taxon>
        <taxon>Pseudoscorpiones</taxon>
        <taxon>Cheliferoidea</taxon>
        <taxon>Chernetidae</taxon>
        <taxon>Cordylochernes</taxon>
    </lineage>
</organism>
<evidence type="ECO:0000313" key="8">
    <source>
        <dbReference type="EMBL" id="UYV81949.1"/>
    </source>
</evidence>
<keyword evidence="3" id="KW-0677">Repeat</keyword>
<keyword evidence="9" id="KW-1185">Reference proteome</keyword>
<feature type="region of interest" description="Disordered" evidence="5">
    <location>
        <begin position="641"/>
        <end position="687"/>
    </location>
</feature>
<gene>
    <name evidence="8" type="ORF">LAZ67_21000219</name>
</gene>
<feature type="chain" id="PRO_5045504615" evidence="6">
    <location>
        <begin position="23"/>
        <end position="1234"/>
    </location>
</feature>
<evidence type="ECO:0000256" key="3">
    <source>
        <dbReference type="ARBA" id="ARBA00022737"/>
    </source>
</evidence>
<evidence type="ECO:0000256" key="4">
    <source>
        <dbReference type="PROSITE-ProRule" id="PRU00221"/>
    </source>
</evidence>
<dbReference type="InterPro" id="IPR016024">
    <property type="entry name" value="ARM-type_fold"/>
</dbReference>
<evidence type="ECO:0000256" key="5">
    <source>
        <dbReference type="SAM" id="MobiDB-lite"/>
    </source>
</evidence>
<dbReference type="SMART" id="SM01302">
    <property type="entry name" value="Raptor_N"/>
    <property type="match status" value="1"/>
</dbReference>
<dbReference type="InterPro" id="IPR011989">
    <property type="entry name" value="ARM-like"/>
</dbReference>
<dbReference type="Gene3D" id="1.25.10.10">
    <property type="entry name" value="Leucine-rich Repeat Variant"/>
    <property type="match status" value="1"/>
</dbReference>
<accession>A0ABY6LMW7</accession>
<dbReference type="Pfam" id="PF14538">
    <property type="entry name" value="Raptor_N"/>
    <property type="match status" value="1"/>
</dbReference>
<keyword evidence="2 4" id="KW-0853">WD repeat</keyword>
<dbReference type="SUPFAM" id="SSF48371">
    <property type="entry name" value="ARM repeat"/>
    <property type="match status" value="1"/>
</dbReference>
<dbReference type="Gene3D" id="2.130.10.10">
    <property type="entry name" value="YVTN repeat-like/Quinoprotein amine dehydrogenase"/>
    <property type="match status" value="2"/>
</dbReference>
<evidence type="ECO:0000256" key="1">
    <source>
        <dbReference type="ARBA" id="ARBA00009257"/>
    </source>
</evidence>
<evidence type="ECO:0000259" key="7">
    <source>
        <dbReference type="SMART" id="SM01302"/>
    </source>
</evidence>
<proteinExistence type="inferred from homology"/>
<name>A0ABY6LMW7_9ARAC</name>
<dbReference type="SUPFAM" id="SSF50978">
    <property type="entry name" value="WD40 repeat-like"/>
    <property type="match status" value="1"/>
</dbReference>
<sequence>MKERMRTVSVALVLCLNVGVDPPDIVKTQPCARLECWMDPLQIPPQRALETIVNALQKQYERWQPRARYKNNLDPTVDDVKKLCTTLRKNAKDDRVLFHYNGHGVPKPTANGEIWVFNRNYTQYIPLSIYDLQQWMGAPSVFIYDCSCAGLIIDSFNQFAAQHEREHEQTVKNGSASTLPPYRNCIQLAACGPTQILPMNPDLPADLFTACLTTPIKAALRWFVLQRNNTLVPHVNVDQIDKIPGQLSDRRTMLGELNWLFTAITDTIAWNVLPRELFQRLFRQDLLVASLFRNYLLAERVLRSYNCHPVSSPKLPQTYHHPMWEAWDLALEQCLAQLPAILHHGATFQHSSFFAEQLTAFQVWLNYCRPHYIPEQLPIVLQVLLSQAHRVKALELLSRFLDLGPWAVNLALSVGIFPYVLKLLQSSARELKPLLAFVWAKVIAVDKTCQADLVRDNGHKYFLTIIGDSTYSTPEHRTLAAFVLASVVHNHHSGQLAVYHNNAIPVCLEPLETETHPPLRQWLALALGNMWANFDKARWCGVRNSAHEKLYTLLTDSCPQVRAAAVYALGTYFGSAQDLSEHAISIDHSVGIKLVNTVLTDGSPVVRKELVVALHWLVLAFENQFVAVAFHYMEEEKQKSLDSGSSSARSGPESIPSSGSLRKVASRDKLRGSPYSGGHLEVGANPSMRRVSSSTALHTLGGGGAITSGVYGAVWRALMALATDPMPSVASLAQTVVAAIHRKVQGLGGGGQQESPGLKSSSSFSEPSSPSGKQGYISMNPIRGSSGEGDAADKSPKVQDSRQLLQQYQYSAQFTHTRKIFDKAGPSLVQPPTILPQEEPPGPRTPLVETDFFPTSLQYFTRPVIKTLLLNQPEETDPDSTLQQEREWRYIRNHRIRKSFDTFKKKIVRGRLDEQLFINRNQRIPETISFHPYEPHLVVTDSQSFTVYDWETGSLLVQQSNLNAAVTRITSQHYLNPHDSTLLLLGSDDGSVKVWKHYDSSPELLTAYQLLTEMLVSQRGSGMVTHWEQDSRLLLGSGDVRVIKIWDAQSEMKSMELPTGADCSVTSLTSDSVSYVVVAGCADGSIRLFDRRLPPNDARIMTLREHSSRVVNVSLQRQSSGVNLVVSGSVDEGVKFWDLRHCSAYKKISGCSSMKAMALHPNYDILACGSVNHFISVHSLLGTESPSYIRFHDGFMGNRIGPITCLAFHPYKIHLASGSTDNIVAVYTMERKYS</sequence>
<feature type="compositionally biased region" description="Low complexity" evidence="5">
    <location>
        <begin position="641"/>
        <end position="658"/>
    </location>
</feature>
<dbReference type="InterPro" id="IPR029347">
    <property type="entry name" value="Raptor_N"/>
</dbReference>
<evidence type="ECO:0000256" key="2">
    <source>
        <dbReference type="ARBA" id="ARBA00022574"/>
    </source>
</evidence>
<dbReference type="InterPro" id="IPR019775">
    <property type="entry name" value="WD40_repeat_CS"/>
</dbReference>
<feature type="domain" description="Raptor N-terminal CASPase-like" evidence="7">
    <location>
        <begin position="4"/>
        <end position="157"/>
    </location>
</feature>
<keyword evidence="6" id="KW-0732">Signal</keyword>
<dbReference type="InterPro" id="IPR001680">
    <property type="entry name" value="WD40_rpt"/>
</dbReference>
<feature type="signal peptide" evidence="6">
    <location>
        <begin position="1"/>
        <end position="22"/>
    </location>
</feature>
<feature type="compositionally biased region" description="Low complexity" evidence="5">
    <location>
        <begin position="753"/>
        <end position="771"/>
    </location>
</feature>
<dbReference type="Pfam" id="PF00400">
    <property type="entry name" value="WD40"/>
    <property type="match status" value="4"/>
</dbReference>
<dbReference type="EMBL" id="CP092883">
    <property type="protein sequence ID" value="UYV81949.1"/>
    <property type="molecule type" value="Genomic_DNA"/>
</dbReference>
<dbReference type="PRINTS" id="PR01547">
    <property type="entry name" value="YEAST176DUF"/>
</dbReference>
<dbReference type="InterPro" id="IPR036322">
    <property type="entry name" value="WD40_repeat_dom_sf"/>
</dbReference>